<dbReference type="RefSeq" id="WP_192505789.1">
    <property type="nucleotide sequence ID" value="NZ_CP043889.1"/>
</dbReference>
<gene>
    <name evidence="1" type="ORF">Lepto782_23535</name>
</gene>
<dbReference type="InterPro" id="IPR032774">
    <property type="entry name" value="WG_beta_rep"/>
</dbReference>
<name>A0AAP9WHE1_LEPIR</name>
<dbReference type="PANTHER" id="PTHR37841">
    <property type="entry name" value="GLR2918 PROTEIN"/>
    <property type="match status" value="1"/>
</dbReference>
<keyword evidence="1" id="KW-0614">Plasmid</keyword>
<geneLocation type="plasmid" evidence="1 2">
    <name>p5</name>
</geneLocation>
<dbReference type="Pfam" id="PF14903">
    <property type="entry name" value="WG_beta_rep"/>
    <property type="match status" value="5"/>
</dbReference>
<dbReference type="PANTHER" id="PTHR37841:SF1">
    <property type="entry name" value="DUF3298 DOMAIN-CONTAINING PROTEIN"/>
    <property type="match status" value="1"/>
</dbReference>
<proteinExistence type="predicted"/>
<dbReference type="EMBL" id="CP043889">
    <property type="protein sequence ID" value="QOI45152.1"/>
    <property type="molecule type" value="Genomic_DNA"/>
</dbReference>
<accession>A0AAP9WHE1</accession>
<reference evidence="1" key="1">
    <citation type="submission" date="2019-09" db="EMBL/GenBank/DDBJ databases">
        <title>Comparative Genomics of Leptospira interrogans Reveals Genome Plasticity - A Common Adaptive Strategy for Survival in Various Hosts.</title>
        <authorList>
            <person name="Ramli S.R."/>
            <person name="Bunk B."/>
            <person name="Goris M."/>
            <person name="Bhuju S."/>
            <person name="Jarek M."/>
            <person name="Sproer C."/>
            <person name="Mustakim S."/>
            <person name="Strommenger B."/>
            <person name="Pessler F."/>
        </authorList>
    </citation>
    <scope>NUCLEOTIDE SEQUENCE</scope>
    <source>
        <strain evidence="1">782</strain>
        <plasmid evidence="1">p5</plasmid>
    </source>
</reference>
<dbReference type="AlphaFoldDB" id="A0AAP9WHE1"/>
<dbReference type="Proteomes" id="UP000663124">
    <property type="component" value="Plasmid p5"/>
</dbReference>
<evidence type="ECO:0000313" key="2">
    <source>
        <dbReference type="Proteomes" id="UP000663124"/>
    </source>
</evidence>
<organism evidence="1 2">
    <name type="scientific">Leptospira interrogans serovar Canicola</name>
    <dbReference type="NCBI Taxonomy" id="211880"/>
    <lineage>
        <taxon>Bacteria</taxon>
        <taxon>Pseudomonadati</taxon>
        <taxon>Spirochaetota</taxon>
        <taxon>Spirochaetia</taxon>
        <taxon>Leptospirales</taxon>
        <taxon>Leptospiraceae</taxon>
        <taxon>Leptospira</taxon>
    </lineage>
</organism>
<evidence type="ECO:0000313" key="1">
    <source>
        <dbReference type="EMBL" id="QOI45152.1"/>
    </source>
</evidence>
<sequence>MRYLSTLVVMFYLLQCRPDDPRRQGVAGSDLLPGAYEVSLSHLYYDTSPNQDKYYTKFSSNRFRLKFQLIQGGYGDFGDIFSIEMGGPPGYIDHQGNVVIEPGFKKDQLPFVYDVTDFRESVATIINVQTDFYNNDCERRMGIRGRCERYCDFIGLDGKIITRRPYFILKPFSEGFAVSSSIKKGKFGYVNLFGEIVIQEIYDSAWDFKNGLALVELNGDRFFINKKGKKVFGKPFSGYTDILGDFSEGLALVGNGSLVGYMNTTGKVVIEPKFSNIGDFSEGLALAETANGEKGFIDKTGKFKIQFKDLYAARSFSNGLAYVRFDDKGGEKRGFINKAGDLFLDLTKSNYDVIGDFSEGLAVVYTKDPNRRMLFIDKTGKVAFDINDINRKIWERFKKH</sequence>
<protein>
    <submittedName>
        <fullName evidence="1">WG repeat-containing protein</fullName>
    </submittedName>
</protein>